<keyword evidence="2" id="KW-1185">Reference proteome</keyword>
<proteinExistence type="predicted"/>
<protein>
    <submittedName>
        <fullName evidence="1">Uncharacterized protein</fullName>
    </submittedName>
</protein>
<sequence length="70" mass="8071">MTPPTVAIPTDDELTDYLGELKDRPTARHPYNAFAEQPLTGAPVTRRVPWRGGPALSRYDEWVYDREREQ</sequence>
<dbReference type="AlphaFoldDB" id="A0A8J3UCS4"/>
<evidence type="ECO:0000313" key="2">
    <source>
        <dbReference type="Proteomes" id="UP000622547"/>
    </source>
</evidence>
<comment type="caution">
    <text evidence="1">The sequence shown here is derived from an EMBL/GenBank/DDBJ whole genome shotgun (WGS) entry which is preliminary data.</text>
</comment>
<dbReference type="EMBL" id="BOOP01000048">
    <property type="protein sequence ID" value="GII42848.1"/>
    <property type="molecule type" value="Genomic_DNA"/>
</dbReference>
<dbReference type="Proteomes" id="UP000622547">
    <property type="component" value="Unassembled WGS sequence"/>
</dbReference>
<gene>
    <name evidence="1" type="ORF">Pph01_78510</name>
</gene>
<organism evidence="1 2">
    <name type="scientific">Planotetraspora phitsanulokensis</name>
    <dbReference type="NCBI Taxonomy" id="575192"/>
    <lineage>
        <taxon>Bacteria</taxon>
        <taxon>Bacillati</taxon>
        <taxon>Actinomycetota</taxon>
        <taxon>Actinomycetes</taxon>
        <taxon>Streptosporangiales</taxon>
        <taxon>Streptosporangiaceae</taxon>
        <taxon>Planotetraspora</taxon>
    </lineage>
</organism>
<dbReference type="RefSeq" id="WP_204078261.1">
    <property type="nucleotide sequence ID" value="NZ_BOOP01000048.1"/>
</dbReference>
<name>A0A8J3UCS4_9ACTN</name>
<reference evidence="1 2" key="1">
    <citation type="submission" date="2021-01" db="EMBL/GenBank/DDBJ databases">
        <title>Whole genome shotgun sequence of Planotetraspora phitsanulokensis NBRC 104273.</title>
        <authorList>
            <person name="Komaki H."/>
            <person name="Tamura T."/>
        </authorList>
    </citation>
    <scope>NUCLEOTIDE SEQUENCE [LARGE SCALE GENOMIC DNA]</scope>
    <source>
        <strain evidence="1 2">NBRC 104273</strain>
    </source>
</reference>
<accession>A0A8J3UCS4</accession>
<evidence type="ECO:0000313" key="1">
    <source>
        <dbReference type="EMBL" id="GII42848.1"/>
    </source>
</evidence>